<dbReference type="Proteomes" id="UP000681315">
    <property type="component" value="Unassembled WGS sequence"/>
</dbReference>
<accession>A0ABS3SN22</accession>
<feature type="domain" description="VanZ-like" evidence="2">
    <location>
        <begin position="38"/>
        <end position="114"/>
    </location>
</feature>
<feature type="transmembrane region" description="Helical" evidence="1">
    <location>
        <begin position="7"/>
        <end position="27"/>
    </location>
</feature>
<name>A0ABS3SN22_9FLAO</name>
<evidence type="ECO:0000259" key="2">
    <source>
        <dbReference type="Pfam" id="PF04892"/>
    </source>
</evidence>
<dbReference type="NCBIfam" id="NF037970">
    <property type="entry name" value="vanZ_1"/>
    <property type="match status" value="1"/>
</dbReference>
<feature type="transmembrane region" description="Helical" evidence="1">
    <location>
        <begin position="94"/>
        <end position="114"/>
    </location>
</feature>
<keyword evidence="1" id="KW-0812">Transmembrane</keyword>
<keyword evidence="4" id="KW-1185">Reference proteome</keyword>
<dbReference type="PANTHER" id="PTHR28008:SF1">
    <property type="entry name" value="DOMAIN PROTEIN, PUTATIVE (AFU_ORTHOLOGUE AFUA_3G10980)-RELATED"/>
    <property type="match status" value="1"/>
</dbReference>
<dbReference type="PANTHER" id="PTHR28008">
    <property type="entry name" value="DOMAIN PROTEIN, PUTATIVE (AFU_ORTHOLOGUE AFUA_3G10980)-RELATED"/>
    <property type="match status" value="1"/>
</dbReference>
<comment type="caution">
    <text evidence="3">The sequence shown here is derived from an EMBL/GenBank/DDBJ whole genome shotgun (WGS) entry which is preliminary data.</text>
</comment>
<keyword evidence="1" id="KW-1133">Transmembrane helix</keyword>
<dbReference type="EMBL" id="JAGEVG010000002">
    <property type="protein sequence ID" value="MBO3097108.1"/>
    <property type="molecule type" value="Genomic_DNA"/>
</dbReference>
<gene>
    <name evidence="3" type="ORF">J4051_02420</name>
</gene>
<organism evidence="3 4">
    <name type="scientific">Gelidibacter pelagius</name>
    <dbReference type="NCBI Taxonomy" id="2819985"/>
    <lineage>
        <taxon>Bacteria</taxon>
        <taxon>Pseudomonadati</taxon>
        <taxon>Bacteroidota</taxon>
        <taxon>Flavobacteriia</taxon>
        <taxon>Flavobacteriales</taxon>
        <taxon>Flavobacteriaceae</taxon>
        <taxon>Gelidibacter</taxon>
    </lineage>
</organism>
<evidence type="ECO:0000313" key="4">
    <source>
        <dbReference type="Proteomes" id="UP000681315"/>
    </source>
</evidence>
<evidence type="ECO:0000313" key="3">
    <source>
        <dbReference type="EMBL" id="MBO3097108.1"/>
    </source>
</evidence>
<proteinExistence type="predicted"/>
<feature type="transmembrane region" description="Helical" evidence="1">
    <location>
        <begin position="64"/>
        <end position="82"/>
    </location>
</feature>
<keyword evidence="1" id="KW-0472">Membrane</keyword>
<dbReference type="RefSeq" id="WP_208232157.1">
    <property type="nucleotide sequence ID" value="NZ_JAGEVG010000002.1"/>
</dbReference>
<reference evidence="3 4" key="1">
    <citation type="submission" date="2021-03" db="EMBL/GenBank/DDBJ databases">
        <title>Gelidibacter sp. nov., isolated from costal sediment.</title>
        <authorList>
            <person name="Lun K.-Y."/>
        </authorList>
    </citation>
    <scope>NUCLEOTIDE SEQUENCE [LARGE SCALE GENOMIC DNA]</scope>
    <source>
        <strain evidence="3 4">DF109</strain>
    </source>
</reference>
<protein>
    <submittedName>
        <fullName evidence="3">VanZ family protein</fullName>
    </submittedName>
</protein>
<sequence>MHKYGALALLVVYAIVLLVLSLVSIGGLETLGSPYDDKIHHFGAYFVLTILIANYFNTLNLKRGLLYALIIASTYGVLMEVLQNYLTKERMFDVFDMIANAFGAIIAVLFMIFIRKLKLK</sequence>
<dbReference type="Pfam" id="PF04892">
    <property type="entry name" value="VanZ"/>
    <property type="match status" value="1"/>
</dbReference>
<evidence type="ECO:0000256" key="1">
    <source>
        <dbReference type="SAM" id="Phobius"/>
    </source>
</evidence>
<feature type="transmembrane region" description="Helical" evidence="1">
    <location>
        <begin position="39"/>
        <end position="57"/>
    </location>
</feature>
<dbReference type="InterPro" id="IPR006976">
    <property type="entry name" value="VanZ-like"/>
</dbReference>